<evidence type="ECO:0000256" key="9">
    <source>
        <dbReference type="HAMAP-Rule" id="MF_00969"/>
    </source>
</evidence>
<keyword evidence="4 9" id="KW-0378">Hydrolase</keyword>
<organism evidence="10 11">
    <name type="scientific">Porphyromonas levii</name>
    <dbReference type="NCBI Taxonomy" id="28114"/>
    <lineage>
        <taxon>Bacteria</taxon>
        <taxon>Pseudomonadati</taxon>
        <taxon>Bacteroidota</taxon>
        <taxon>Bacteroidia</taxon>
        <taxon>Bacteroidales</taxon>
        <taxon>Porphyromonadaceae</taxon>
        <taxon>Porphyromonas</taxon>
    </lineage>
</organism>
<comment type="similarity">
    <text evidence="9">In the C-terminal section; belongs to the helicase family. RecG subfamily.</text>
</comment>
<dbReference type="EC" id="3.6.4.-" evidence="9"/>
<keyword evidence="2 9" id="KW-0547">Nucleotide-binding</keyword>
<keyword evidence="11" id="KW-1185">Reference proteome</keyword>
<dbReference type="SUPFAM" id="SSF143517">
    <property type="entry name" value="TRCF domain-like"/>
    <property type="match status" value="1"/>
</dbReference>
<evidence type="ECO:0000313" key="11">
    <source>
        <dbReference type="Proteomes" id="UP000297225"/>
    </source>
</evidence>
<dbReference type="SMART" id="SM00490">
    <property type="entry name" value="HELICc"/>
    <property type="match status" value="1"/>
</dbReference>
<dbReference type="SUPFAM" id="SSF141259">
    <property type="entry name" value="CarD-like"/>
    <property type="match status" value="1"/>
</dbReference>
<evidence type="ECO:0000313" key="10">
    <source>
        <dbReference type="EMBL" id="TFH95696.1"/>
    </source>
</evidence>
<accession>A0A4Y8WQJ8</accession>
<evidence type="ECO:0000256" key="2">
    <source>
        <dbReference type="ARBA" id="ARBA00022741"/>
    </source>
</evidence>
<evidence type="ECO:0000256" key="4">
    <source>
        <dbReference type="ARBA" id="ARBA00022801"/>
    </source>
</evidence>
<evidence type="ECO:0000256" key="8">
    <source>
        <dbReference type="ARBA" id="ARBA00023204"/>
    </source>
</evidence>
<dbReference type="InterPro" id="IPR037235">
    <property type="entry name" value="TRCF-like_C_D7"/>
</dbReference>
<dbReference type="SMART" id="SM00982">
    <property type="entry name" value="TRCF"/>
    <property type="match status" value="1"/>
</dbReference>
<comment type="similarity">
    <text evidence="9">In the N-terminal section; belongs to the UvrB family.</text>
</comment>
<dbReference type="InterPro" id="IPR041471">
    <property type="entry name" value="UvrB_inter"/>
</dbReference>
<dbReference type="InterPro" id="IPR011545">
    <property type="entry name" value="DEAD/DEAH_box_helicase_dom"/>
</dbReference>
<dbReference type="InterPro" id="IPR027417">
    <property type="entry name" value="P-loop_NTPase"/>
</dbReference>
<dbReference type="RefSeq" id="WP_134849282.1">
    <property type="nucleotide sequence ID" value="NZ_CP197400.1"/>
</dbReference>
<dbReference type="GO" id="GO:0005737">
    <property type="term" value="C:cytoplasm"/>
    <property type="evidence" value="ECO:0007669"/>
    <property type="project" value="UniProtKB-SubCell"/>
</dbReference>
<dbReference type="OrthoDB" id="9804325at2"/>
<dbReference type="Proteomes" id="UP000297225">
    <property type="component" value="Unassembled WGS sequence"/>
</dbReference>
<dbReference type="NCBIfam" id="TIGR00580">
    <property type="entry name" value="mfd"/>
    <property type="match status" value="1"/>
</dbReference>
<proteinExistence type="inferred from homology"/>
<dbReference type="GO" id="GO:0003684">
    <property type="term" value="F:damaged DNA binding"/>
    <property type="evidence" value="ECO:0007669"/>
    <property type="project" value="InterPro"/>
</dbReference>
<dbReference type="GO" id="GO:0006355">
    <property type="term" value="P:regulation of DNA-templated transcription"/>
    <property type="evidence" value="ECO:0007669"/>
    <property type="project" value="UniProtKB-UniRule"/>
</dbReference>
<reference evidence="10 11" key="1">
    <citation type="submission" date="2019-03" db="EMBL/GenBank/DDBJ databases">
        <title>Porphyromonas levii Isolated from the Uterus of Dairy Cows.</title>
        <authorList>
            <person name="Francis A.M."/>
        </authorList>
    </citation>
    <scope>NUCLEOTIDE SEQUENCE [LARGE SCALE GENOMIC DNA]</scope>
    <source>
        <strain evidence="10 11">AF5678</strain>
    </source>
</reference>
<dbReference type="Gene3D" id="3.40.50.300">
    <property type="entry name" value="P-loop containing nucleotide triphosphate hydrolases"/>
    <property type="match status" value="2"/>
</dbReference>
<gene>
    <name evidence="9 10" type="primary">mfd</name>
    <name evidence="10" type="ORF">E4P47_03905</name>
</gene>
<dbReference type="AlphaFoldDB" id="A0A4Y8WQJ8"/>
<dbReference type="Pfam" id="PF00270">
    <property type="entry name" value="DEAD"/>
    <property type="match status" value="1"/>
</dbReference>
<dbReference type="Gene3D" id="3.30.2060.10">
    <property type="entry name" value="Penicillin-binding protein 1b domain"/>
    <property type="match status" value="1"/>
</dbReference>
<dbReference type="Pfam" id="PF17757">
    <property type="entry name" value="UvrB_inter"/>
    <property type="match status" value="1"/>
</dbReference>
<keyword evidence="1 9" id="KW-0963">Cytoplasm</keyword>
<dbReference type="Gene3D" id="2.40.10.170">
    <property type="match status" value="1"/>
</dbReference>
<sequence>MNIDQIVKRFSEGKSLASLKQALSKGTRSIAVEGLQGSATAILLHALTDAQRPILAIAREGELAAYLQNDLAVLLGDEQVSFFPSLYKKAIRYGHKDLANEVIRSELLELIRDAALPKVIVTYPEALIEGVVEAEAYEAGRLELRVGAQMDRKALREKLWEMGFEEKDYVYAPGDFAVRGSIIDIYSFAAEYPARLDFFDDELESIRLFEPESQLSQEQIGEITILSSFKPEERAGHSLISLLPKDTLIYVDQAAFLPDSLQTTYTTAPIHPEDNQFATLQDLQASLVEPTSLLAEIDEHQCLLTNPKVAEKVVRFGQLPEPIFHKNFDLLSEALLKYQSSGYDTIIMSDQEGQIERLQSIFSEQAKGVVFQPITPTLHSGFIDDTLKIALFTDHSIFERYHNFKLKSDKIRKSRAVMTLKDIQSFEYGDYVVHHNYGIATFGGLFTIAQNGKQKETVRLNFQGGDSVYVSIHSLHHISKYKSKDNEEPPRLSKLGGSAWDNLKERTKKKVKDIARNLIKLYAERLRIEGFAFSKDSYLQKELEASFMYEDTPDQEQATKEVKADMERPIPMDRLICGDVGFGKTEIAIRAAFKAATDGKQVAVLVPTTVLAYQHFRTFSKRLKAFPVRVDYLSQARSAKERKEVLEGLKEGKIDIVVGTHTITGKGVEYKDLGLLIIDEEQKFGVAIKERLRELRAHIDTLTMTATPIPRTLQFSLMGARDLSNILTPPPNRYPIRTEHLLYDIDVLAEAINAELARGGQVYFIHNRIHNMNDIARDIAKAVPGIRIAIGHGQMSAKELEKVLLGFVHHETDLLLATTIVENGIDVGNANTIIINDAHRFGLSDLHQLRGRVGRSDRKAYCLLLTPPIEELTPNAKRRMQSITSFSELGSGIHIAMQDLDIRGAGNLLGSEQSGFIADLGFETYKRILEEAVMELKDSEFAEELNTLQGDAPQPRDFVYETVVETDAEAYFPQLYVPGDNERITLYRELERLSTSLDIQAYRLRLEDRFGALPQEAEELLKVVELRLLGKRSGIERVVQKQGLLKLYLVSDLNSSYYRSAVFSRILANATAWGRELRFKEEQGRRSISVKGITTVTQAYHIVEKLVQ</sequence>
<dbReference type="GO" id="GO:0016787">
    <property type="term" value="F:hydrolase activity"/>
    <property type="evidence" value="ECO:0007669"/>
    <property type="project" value="UniProtKB-KW"/>
</dbReference>
<dbReference type="InterPro" id="IPR047112">
    <property type="entry name" value="RecG/Mfd"/>
</dbReference>
<dbReference type="PANTHER" id="PTHR47964:SF1">
    <property type="entry name" value="ATP-DEPENDENT DNA HELICASE HOMOLOG RECG, CHLOROPLASTIC"/>
    <property type="match status" value="1"/>
</dbReference>
<dbReference type="Pfam" id="PF00271">
    <property type="entry name" value="Helicase_C"/>
    <property type="match status" value="1"/>
</dbReference>
<dbReference type="PANTHER" id="PTHR47964">
    <property type="entry name" value="ATP-DEPENDENT DNA HELICASE HOMOLOG RECG, CHLOROPLASTIC"/>
    <property type="match status" value="1"/>
</dbReference>
<keyword evidence="3 9" id="KW-0227">DNA damage</keyword>
<dbReference type="InterPro" id="IPR001650">
    <property type="entry name" value="Helicase_C-like"/>
</dbReference>
<keyword evidence="5" id="KW-0347">Helicase</keyword>
<evidence type="ECO:0000256" key="5">
    <source>
        <dbReference type="ARBA" id="ARBA00022806"/>
    </source>
</evidence>
<dbReference type="GO" id="GO:0000716">
    <property type="term" value="P:transcription-coupled nucleotide-excision repair, DNA damage recognition"/>
    <property type="evidence" value="ECO:0007669"/>
    <property type="project" value="UniProtKB-UniRule"/>
</dbReference>
<dbReference type="InterPro" id="IPR004576">
    <property type="entry name" value="Mfd"/>
</dbReference>
<dbReference type="EMBL" id="SPNC01000041">
    <property type="protein sequence ID" value="TFH95696.1"/>
    <property type="molecule type" value="Genomic_DNA"/>
</dbReference>
<dbReference type="GO" id="GO:0005524">
    <property type="term" value="F:ATP binding"/>
    <property type="evidence" value="ECO:0007669"/>
    <property type="project" value="UniProtKB-UniRule"/>
</dbReference>
<dbReference type="Pfam" id="PF03461">
    <property type="entry name" value="TRCF"/>
    <property type="match status" value="1"/>
</dbReference>
<dbReference type="InterPro" id="IPR003711">
    <property type="entry name" value="CarD-like/TRCF_RID"/>
</dbReference>
<dbReference type="PROSITE" id="PS51192">
    <property type="entry name" value="HELICASE_ATP_BIND_1"/>
    <property type="match status" value="1"/>
</dbReference>
<comment type="caution">
    <text evidence="10">The sequence shown here is derived from an EMBL/GenBank/DDBJ whole genome shotgun (WGS) entry which is preliminary data.</text>
</comment>
<dbReference type="InterPro" id="IPR005118">
    <property type="entry name" value="TRCF_C"/>
</dbReference>
<evidence type="ECO:0000256" key="3">
    <source>
        <dbReference type="ARBA" id="ARBA00022763"/>
    </source>
</evidence>
<keyword evidence="6 9" id="KW-0067">ATP-binding</keyword>
<dbReference type="PROSITE" id="PS51194">
    <property type="entry name" value="HELICASE_CTER"/>
    <property type="match status" value="1"/>
</dbReference>
<evidence type="ECO:0000256" key="1">
    <source>
        <dbReference type="ARBA" id="ARBA00022490"/>
    </source>
</evidence>
<evidence type="ECO:0000256" key="6">
    <source>
        <dbReference type="ARBA" id="ARBA00022840"/>
    </source>
</evidence>
<dbReference type="STRING" id="1122973.GCA_000379925_00887"/>
<dbReference type="CDD" id="cd17991">
    <property type="entry name" value="DEXHc_TRCF"/>
    <property type="match status" value="1"/>
</dbReference>
<keyword evidence="8 9" id="KW-0234">DNA repair</keyword>
<dbReference type="Gene3D" id="3.40.50.11180">
    <property type="match status" value="1"/>
</dbReference>
<dbReference type="SMART" id="SM01058">
    <property type="entry name" value="CarD_TRCF"/>
    <property type="match status" value="1"/>
</dbReference>
<name>A0A4Y8WQJ8_9PORP</name>
<evidence type="ECO:0000256" key="7">
    <source>
        <dbReference type="ARBA" id="ARBA00023125"/>
    </source>
</evidence>
<dbReference type="Pfam" id="PF02559">
    <property type="entry name" value="CarD_TRCF_RID"/>
    <property type="match status" value="1"/>
</dbReference>
<comment type="subcellular location">
    <subcellularLocation>
        <location evidence="9">Cytoplasm</location>
    </subcellularLocation>
</comment>
<comment type="function">
    <text evidence="9">Couples transcription and DNA repair by recognizing RNA polymerase (RNAP) stalled at DNA lesions. Mediates ATP-dependent release of RNAP and its truncated transcript from the DNA, and recruitment of nucleotide excision repair machinery to the damaged site.</text>
</comment>
<dbReference type="GO" id="GO:0003678">
    <property type="term" value="F:DNA helicase activity"/>
    <property type="evidence" value="ECO:0007669"/>
    <property type="project" value="TreeGrafter"/>
</dbReference>
<dbReference type="HAMAP" id="MF_00969">
    <property type="entry name" value="TRCF"/>
    <property type="match status" value="1"/>
</dbReference>
<dbReference type="InterPro" id="IPR036101">
    <property type="entry name" value="CarD-like/TRCF_RID_sf"/>
</dbReference>
<keyword evidence="7 9" id="KW-0238">DNA-binding</keyword>
<dbReference type="Gene3D" id="3.90.1150.50">
    <property type="entry name" value="Transcription-repair-coupling factor, D7 domain"/>
    <property type="match status" value="1"/>
</dbReference>
<protein>
    <recommendedName>
        <fullName evidence="9">Transcription-repair-coupling factor</fullName>
        <shortName evidence="9">TRCF</shortName>
        <ecNumber evidence="9">3.6.4.-</ecNumber>
    </recommendedName>
</protein>
<dbReference type="SMART" id="SM00487">
    <property type="entry name" value="DEXDc"/>
    <property type="match status" value="1"/>
</dbReference>
<dbReference type="InterPro" id="IPR014001">
    <property type="entry name" value="Helicase_ATP-bd"/>
</dbReference>
<dbReference type="SUPFAM" id="SSF52540">
    <property type="entry name" value="P-loop containing nucleoside triphosphate hydrolases"/>
    <property type="match status" value="4"/>
</dbReference>